<dbReference type="EMBL" id="JAOTOJ010000012">
    <property type="protein sequence ID" value="KAK9393908.1"/>
    <property type="molecule type" value="Genomic_DNA"/>
</dbReference>
<protein>
    <recommendedName>
        <fullName evidence="2">SEA domain-containing protein</fullName>
    </recommendedName>
</protein>
<dbReference type="Proteomes" id="UP001474421">
    <property type="component" value="Unassembled WGS sequence"/>
</dbReference>
<gene>
    <name evidence="3" type="ORF">NXF25_015571</name>
</gene>
<evidence type="ECO:0000313" key="3">
    <source>
        <dbReference type="EMBL" id="KAK9393908.1"/>
    </source>
</evidence>
<keyword evidence="4" id="KW-1185">Reference proteome</keyword>
<dbReference type="AlphaFoldDB" id="A0AAW1AVW9"/>
<keyword evidence="1" id="KW-0812">Transmembrane</keyword>
<feature type="domain" description="SEA" evidence="2">
    <location>
        <begin position="1"/>
        <end position="95"/>
    </location>
</feature>
<evidence type="ECO:0000313" key="4">
    <source>
        <dbReference type="Proteomes" id="UP001474421"/>
    </source>
</evidence>
<dbReference type="InterPro" id="IPR036364">
    <property type="entry name" value="SEA_dom_sf"/>
</dbReference>
<accession>A0AAW1AVW9</accession>
<evidence type="ECO:0000256" key="1">
    <source>
        <dbReference type="SAM" id="Phobius"/>
    </source>
</evidence>
<name>A0AAW1AVW9_CROAD</name>
<reference evidence="3 4" key="1">
    <citation type="journal article" date="2024" name="Proc. Natl. Acad. Sci. U.S.A.">
        <title>The genetic regulatory architecture and epigenomic basis for age-related changes in rattlesnake venom.</title>
        <authorList>
            <person name="Hogan M.P."/>
            <person name="Holding M.L."/>
            <person name="Nystrom G.S."/>
            <person name="Colston T.J."/>
            <person name="Bartlett D.A."/>
            <person name="Mason A.J."/>
            <person name="Ellsworth S.A."/>
            <person name="Rautsaw R.M."/>
            <person name="Lawrence K.C."/>
            <person name="Strickland J.L."/>
            <person name="He B."/>
            <person name="Fraser P."/>
            <person name="Margres M.J."/>
            <person name="Gilbert D.M."/>
            <person name="Gibbs H.L."/>
            <person name="Parkinson C.L."/>
            <person name="Rokyta D.R."/>
        </authorList>
    </citation>
    <scope>NUCLEOTIDE SEQUENCE [LARGE SCALE GENOMIC DNA]</scope>
    <source>
        <strain evidence="3">DRR0105</strain>
    </source>
</reference>
<evidence type="ECO:0000259" key="2">
    <source>
        <dbReference type="PROSITE" id="PS50024"/>
    </source>
</evidence>
<proteinExistence type="predicted"/>
<feature type="transmembrane region" description="Helical" evidence="1">
    <location>
        <begin position="328"/>
        <end position="350"/>
    </location>
</feature>
<sequence>MNKSSESYKKLEREIKLTLKKMLSTYENFLQARVLRFVNGSVIVESQVVFQATGLLPTPSDIIRTIVTQVESWRIDAFFDWRIDVRSLHSNGFSLKNLEPENLAVSFTLLELGSVSAFDDKKDLVQEHLARLKSQIKLLLGTRYAVHLISLVDHRNIQGDVDINGNIFIKSDTHVDVGWMLKALIGLSNISVDLISLSINGSKLSLQVFPVSFLITNRVFNKKMLDRSSVEHQNLAKDLSDTLARILGKYENLLQVAIRNITGGSLVCYGDVIFQQPAPSNKDVLQTLTFSVDPKDYLDSSSFQVDRFSFTVAGVGLEPSLKKPGVPVYAVILIIVCLLAVIIVPTFFWLPKRLARHGKITINKVPDAGVDVEAFELDNPGYQAIIEEGETKNSCIVMETFD</sequence>
<dbReference type="Pfam" id="PF01390">
    <property type="entry name" value="SEA"/>
    <property type="match status" value="2"/>
</dbReference>
<feature type="domain" description="SEA" evidence="2">
    <location>
        <begin position="205"/>
        <end position="317"/>
    </location>
</feature>
<dbReference type="SUPFAM" id="SSF82671">
    <property type="entry name" value="SEA domain"/>
    <property type="match status" value="2"/>
</dbReference>
<organism evidence="3 4">
    <name type="scientific">Crotalus adamanteus</name>
    <name type="common">Eastern diamondback rattlesnake</name>
    <dbReference type="NCBI Taxonomy" id="8729"/>
    <lineage>
        <taxon>Eukaryota</taxon>
        <taxon>Metazoa</taxon>
        <taxon>Chordata</taxon>
        <taxon>Craniata</taxon>
        <taxon>Vertebrata</taxon>
        <taxon>Euteleostomi</taxon>
        <taxon>Lepidosauria</taxon>
        <taxon>Squamata</taxon>
        <taxon>Bifurcata</taxon>
        <taxon>Unidentata</taxon>
        <taxon>Episquamata</taxon>
        <taxon>Toxicofera</taxon>
        <taxon>Serpentes</taxon>
        <taxon>Colubroidea</taxon>
        <taxon>Viperidae</taxon>
        <taxon>Crotalinae</taxon>
        <taxon>Crotalus</taxon>
    </lineage>
</organism>
<dbReference type="InterPro" id="IPR000082">
    <property type="entry name" value="SEA_dom"/>
</dbReference>
<keyword evidence="1" id="KW-0472">Membrane</keyword>
<dbReference type="PROSITE" id="PS50024">
    <property type="entry name" value="SEA"/>
    <property type="match status" value="2"/>
</dbReference>
<keyword evidence="1" id="KW-1133">Transmembrane helix</keyword>
<dbReference type="SMART" id="SM00200">
    <property type="entry name" value="SEA"/>
    <property type="match status" value="1"/>
</dbReference>
<comment type="caution">
    <text evidence="3">The sequence shown here is derived from an EMBL/GenBank/DDBJ whole genome shotgun (WGS) entry which is preliminary data.</text>
</comment>